<dbReference type="Proteomes" id="UP000501690">
    <property type="component" value="Linkage Group LG4"/>
</dbReference>
<feature type="chain" id="PRO_5020038020" evidence="1">
    <location>
        <begin position="18"/>
        <end position="154"/>
    </location>
</feature>
<evidence type="ECO:0000256" key="1">
    <source>
        <dbReference type="SAM" id="SignalP"/>
    </source>
</evidence>
<dbReference type="EMBL" id="CP039348">
    <property type="protein sequence ID" value="QCD89108.1"/>
    <property type="molecule type" value="Genomic_DNA"/>
</dbReference>
<keyword evidence="1" id="KW-0732">Signal</keyword>
<feature type="signal peptide" evidence="1">
    <location>
        <begin position="1"/>
        <end position="17"/>
    </location>
</feature>
<proteinExistence type="predicted"/>
<name>A0A4D6LKU7_VIGUN</name>
<protein>
    <submittedName>
        <fullName evidence="2">Uncharacterized protein</fullName>
    </submittedName>
</protein>
<evidence type="ECO:0000313" key="2">
    <source>
        <dbReference type="EMBL" id="QCD89108.1"/>
    </source>
</evidence>
<reference evidence="2 3" key="1">
    <citation type="submission" date="2019-04" db="EMBL/GenBank/DDBJ databases">
        <title>An improved genome assembly and genetic linkage map for asparagus bean, Vigna unguiculata ssp. sesquipedialis.</title>
        <authorList>
            <person name="Xia Q."/>
            <person name="Zhang R."/>
            <person name="Dong Y."/>
        </authorList>
    </citation>
    <scope>NUCLEOTIDE SEQUENCE [LARGE SCALE GENOMIC DNA]</scope>
    <source>
        <tissue evidence="2">Leaf</tissue>
    </source>
</reference>
<dbReference type="AlphaFoldDB" id="A0A4D6LKU7"/>
<accession>A0A4D6LKU7</accession>
<sequence>MKSIGLVLLLADLRCGAWRWGYGPPGDIREFVPRPKSIGPAPDGQDELARRNFGVNCTKSLVPGDLRSGVRRKLFEIPGSVCWRLATGLGGLSSLILVFGLEGLSPIGVWDVLGGGTHDGHGTGKNRLAAVLVLPGDVWDFSLFSGHNYEPPDG</sequence>
<evidence type="ECO:0000313" key="3">
    <source>
        <dbReference type="Proteomes" id="UP000501690"/>
    </source>
</evidence>
<organism evidence="2 3">
    <name type="scientific">Vigna unguiculata</name>
    <name type="common">Cowpea</name>
    <dbReference type="NCBI Taxonomy" id="3917"/>
    <lineage>
        <taxon>Eukaryota</taxon>
        <taxon>Viridiplantae</taxon>
        <taxon>Streptophyta</taxon>
        <taxon>Embryophyta</taxon>
        <taxon>Tracheophyta</taxon>
        <taxon>Spermatophyta</taxon>
        <taxon>Magnoliopsida</taxon>
        <taxon>eudicotyledons</taxon>
        <taxon>Gunneridae</taxon>
        <taxon>Pentapetalae</taxon>
        <taxon>rosids</taxon>
        <taxon>fabids</taxon>
        <taxon>Fabales</taxon>
        <taxon>Fabaceae</taxon>
        <taxon>Papilionoideae</taxon>
        <taxon>50 kb inversion clade</taxon>
        <taxon>NPAAA clade</taxon>
        <taxon>indigoferoid/millettioid clade</taxon>
        <taxon>Phaseoleae</taxon>
        <taxon>Vigna</taxon>
    </lineage>
</organism>
<gene>
    <name evidence="2" type="ORF">DEO72_LG4g46</name>
</gene>
<keyword evidence="3" id="KW-1185">Reference proteome</keyword>